<proteinExistence type="predicted"/>
<dbReference type="EMBL" id="BK016024">
    <property type="protein sequence ID" value="DAF90275.1"/>
    <property type="molecule type" value="Genomic_DNA"/>
</dbReference>
<reference evidence="1" key="1">
    <citation type="journal article" date="2021" name="Proc. Natl. Acad. Sci. U.S.A.">
        <title>A Catalog of Tens of Thousands of Viruses from Human Metagenomes Reveals Hidden Associations with Chronic Diseases.</title>
        <authorList>
            <person name="Tisza M.J."/>
            <person name="Buck C.B."/>
        </authorList>
    </citation>
    <scope>NUCLEOTIDE SEQUENCE</scope>
    <source>
        <strain evidence="1">Cthau23</strain>
    </source>
</reference>
<name>A0A8S5U738_9CAUD</name>
<dbReference type="InterPro" id="IPR008784">
    <property type="entry name" value="Podovirus_Gp16"/>
</dbReference>
<evidence type="ECO:0000313" key="1">
    <source>
        <dbReference type="EMBL" id="DAF90275.1"/>
    </source>
</evidence>
<accession>A0A8S5U738</accession>
<sequence length="344" mass="39594">MGQYYDGTKLLSMLDINGKKPEIYMTTTNRTGGKTTYFGRLLVNRFKKTGAKFCLLYRFNYELDEVADKFFKDISGLFFPDDEMCEKTRQKGKYKELFLNDISCGYAIAINDADSIKKLSHLFSDTTAMFFDEFQSETNKYAPDEVKKLISIHTSLARGQNKQVRYLPVYMCANPVSLINPYYVEMGITGRLKTDTNFLKGDGFVLEQGFVEAASVAQKESGFNRAFSKNEYVAYSSECVYLNDSSAFIETPKGRSNYLATLRSGNKSFAIREYLDEGIVYCDKRVDDSFPIRITVSANDHDVNYVMLKRSDMFLSTMRYYFERGCFRFKDIECKEIVLKALSY</sequence>
<dbReference type="Pfam" id="PF05894">
    <property type="entry name" value="Podovirus_Gp16"/>
    <property type="match status" value="1"/>
</dbReference>
<organism evidence="1">
    <name type="scientific">Podoviridae sp. cthau23</name>
    <dbReference type="NCBI Taxonomy" id="2825268"/>
    <lineage>
        <taxon>Viruses</taxon>
        <taxon>Duplodnaviria</taxon>
        <taxon>Heunggongvirae</taxon>
        <taxon>Uroviricota</taxon>
        <taxon>Caudoviricetes</taxon>
    </lineage>
</organism>
<protein>
    <submittedName>
        <fullName evidence="1">Terminase</fullName>
    </submittedName>
</protein>